<feature type="region of interest" description="Disordered" evidence="6">
    <location>
        <begin position="144"/>
        <end position="192"/>
    </location>
</feature>
<feature type="region of interest" description="Disordered" evidence="6">
    <location>
        <begin position="1198"/>
        <end position="1217"/>
    </location>
</feature>
<dbReference type="PANTHER" id="PTHR46896:SF3">
    <property type="entry name" value="FI06413P-RELATED"/>
    <property type="match status" value="1"/>
</dbReference>
<feature type="compositionally biased region" description="Low complexity" evidence="6">
    <location>
        <begin position="278"/>
        <end position="293"/>
    </location>
</feature>
<dbReference type="InterPro" id="IPR051947">
    <property type="entry name" value="Sentrin-specific_protease"/>
</dbReference>
<dbReference type="GO" id="GO:0005634">
    <property type="term" value="C:nucleus"/>
    <property type="evidence" value="ECO:0007669"/>
    <property type="project" value="TreeGrafter"/>
</dbReference>
<evidence type="ECO:0000256" key="5">
    <source>
        <dbReference type="ARBA" id="ARBA00022801"/>
    </source>
</evidence>
<keyword evidence="5" id="KW-0378">Hydrolase</keyword>
<feature type="compositionally biased region" description="Pro residues" evidence="6">
    <location>
        <begin position="489"/>
        <end position="500"/>
    </location>
</feature>
<feature type="compositionally biased region" description="Polar residues" evidence="6">
    <location>
        <begin position="308"/>
        <end position="323"/>
    </location>
</feature>
<gene>
    <name evidence="8" type="ORF">MELIAE_LOCUS7377</name>
</gene>
<feature type="compositionally biased region" description="Basic and acidic residues" evidence="6">
    <location>
        <begin position="501"/>
        <end position="513"/>
    </location>
</feature>
<protein>
    <recommendedName>
        <fullName evidence="7">Ubiquitin-like protease family profile domain-containing protein</fullName>
    </recommendedName>
</protein>
<dbReference type="InterPro" id="IPR038765">
    <property type="entry name" value="Papain-like_cys_pep_sf"/>
</dbReference>
<dbReference type="GO" id="GO:0070139">
    <property type="term" value="F:SUMO-specific endopeptidase activity"/>
    <property type="evidence" value="ECO:0007669"/>
    <property type="project" value="TreeGrafter"/>
</dbReference>
<keyword evidence="2" id="KW-0597">Phosphoprotein</keyword>
<feature type="compositionally biased region" description="Low complexity" evidence="6">
    <location>
        <begin position="177"/>
        <end position="192"/>
    </location>
</feature>
<proteinExistence type="inferred from homology"/>
<sequence length="1310" mass="147207">MAQFLGHEEQKPDELNQFYNIEGNQTVQYVIADDHHQQFPSQQIVVVDGSQSQSVILDQSQITYQALPQYTIEGGDQQVFFMEGTANQPIQQVIQSIASQSVQAVVQAQPIQQQTPIVLNHNIGNVNKTLGQVVQSPVQAHPEIRPTVRLPMQQIRPAQPGQIKGTPRMQQPRHQMPGQQRPPLDPQQQQRPRLAITPQRPQMVEQQQAVALPDGTIVSVAAYKRMIEQKNRATVHQQQQQQQQRIPSGVPNNQMDNDQVGVVGGGNPTPAAKKRAPANRGNVNRGGRAPARGGRVGMPANQQQQQQANSMPGNFPPNQSQFGESPVPRQYQAQHQRNLIHQRNQPPQRPMLQQQRSQANYVIQPPNQHKPTQHRPLPSYIPSSQIQQIIENTPVSEEFSDSIRMLVLLDNGEQRLITFTLPKEACTIQEILEQVNVPFQHDTNIQVTEANTNGINYIVTVGEVPQFQYQEENEAGEGEQPPQQEQPPNVAPPQPAIPEAPPKEPSPEPVKEIQPKYLPGQLALCKICGYLSEDFAKCMRCQRVLPDDVKAIQSKVPTNGGMPTDIRSPLNEKKLTALKNGTDVKPSPTMTTRKKAKPKAVEHETVCLVSSDEEDDPKTPAKSVNEQLLSKLGASISISPVTKEPSLTDIQKHVMNKFHGINQDILNPVSMNLLCRTVRIGSYRFVPTEKILIESSGVTLKVPHPNNESEIKTVRIDQGDIVRVLVNFNKALPLLFYYLTPTVGANVRELLGMEKGSEPYFNPLSEKDESHKRITLLPEEFTEEDKTFLQEIYTGPPHNILDELLAKEANDILVKTCPKDLNKSMSGGGLTEIKPLLQYPPEGRGRLTINTEDYICLATDQFLNDVIIDFYLKYLINNLPKEKQEKVHVFSTFFYKRLTTKPQKASRKCQPTELDNTLTAAQKRHARVKTWTKTVNLFEKDFVIVPINENAHWFLAIICFPGMDGPHTFDGQPYKLEPKTPKKKKNLKEKEKLPLLVCDDPELSDKDEAEGDESDMDSDDSDASTPSSTQSATTVLPAVATASPVKAAKVERPPIKQPCIFIFDSLAGNCRSRVVATLRDYLTCEYKAKMDKDRIFNKDVIKGSCIKVPQQNNFTDCGLYVLQYVEQFFKDPIVDYNLPMKQLKNWFDEIVVTRKREEISELIKNLMMEYDIDLGLLPNIKFPTLNGKLVERCTEENENEDMFEDSSFEDDEEHEPGEIVGPVNIVSTLPIQDSSATMSSDSPQSVIKPSDNSMNETFNQCIISALKPDLSEFPRQTTDKDTLSYLKAKRIIRHKLGVSEGPDAKKAKSE</sequence>
<evidence type="ECO:0000256" key="1">
    <source>
        <dbReference type="ARBA" id="ARBA00005234"/>
    </source>
</evidence>
<dbReference type="Pfam" id="PF02902">
    <property type="entry name" value="Peptidase_C48"/>
    <property type="match status" value="1"/>
</dbReference>
<feature type="region of interest" description="Disordered" evidence="6">
    <location>
        <begin position="231"/>
        <end position="335"/>
    </location>
</feature>
<feature type="compositionally biased region" description="Low complexity" evidence="6">
    <location>
        <begin position="1023"/>
        <end position="1033"/>
    </location>
</feature>
<feature type="compositionally biased region" description="Acidic residues" evidence="6">
    <location>
        <begin position="1002"/>
        <end position="1022"/>
    </location>
</feature>
<name>A0A9P0FJL4_BRAAE</name>
<feature type="compositionally biased region" description="Acidic residues" evidence="6">
    <location>
        <begin position="1198"/>
        <end position="1215"/>
    </location>
</feature>
<reference evidence="8" key="1">
    <citation type="submission" date="2021-12" db="EMBL/GenBank/DDBJ databases">
        <authorList>
            <person name="King R."/>
        </authorList>
    </citation>
    <scope>NUCLEOTIDE SEQUENCE</scope>
</reference>
<feature type="domain" description="Ubiquitin-like protease family profile" evidence="7">
    <location>
        <begin position="861"/>
        <end position="1144"/>
    </location>
</feature>
<evidence type="ECO:0000313" key="9">
    <source>
        <dbReference type="Proteomes" id="UP001154078"/>
    </source>
</evidence>
<dbReference type="OrthoDB" id="442460at2759"/>
<dbReference type="GO" id="GO:0005737">
    <property type="term" value="C:cytoplasm"/>
    <property type="evidence" value="ECO:0007669"/>
    <property type="project" value="TreeGrafter"/>
</dbReference>
<dbReference type="PANTHER" id="PTHR46896">
    <property type="entry name" value="SENTRIN-SPECIFIC PROTEASE"/>
    <property type="match status" value="1"/>
</dbReference>
<evidence type="ECO:0000256" key="3">
    <source>
        <dbReference type="ARBA" id="ARBA00022670"/>
    </source>
</evidence>
<dbReference type="EMBL" id="OV121136">
    <property type="protein sequence ID" value="CAH0556439.1"/>
    <property type="molecule type" value="Genomic_DNA"/>
</dbReference>
<dbReference type="Gene3D" id="3.40.395.10">
    <property type="entry name" value="Adenoviral Proteinase, Chain A"/>
    <property type="match status" value="1"/>
</dbReference>
<feature type="compositionally biased region" description="Low complexity" evidence="6">
    <location>
        <begin position="478"/>
        <end position="488"/>
    </location>
</feature>
<keyword evidence="3" id="KW-0645">Protease</keyword>
<organism evidence="8 9">
    <name type="scientific">Brassicogethes aeneus</name>
    <name type="common">Rape pollen beetle</name>
    <name type="synonym">Meligethes aeneus</name>
    <dbReference type="NCBI Taxonomy" id="1431903"/>
    <lineage>
        <taxon>Eukaryota</taxon>
        <taxon>Metazoa</taxon>
        <taxon>Ecdysozoa</taxon>
        <taxon>Arthropoda</taxon>
        <taxon>Hexapoda</taxon>
        <taxon>Insecta</taxon>
        <taxon>Pterygota</taxon>
        <taxon>Neoptera</taxon>
        <taxon>Endopterygota</taxon>
        <taxon>Coleoptera</taxon>
        <taxon>Polyphaga</taxon>
        <taxon>Cucujiformia</taxon>
        <taxon>Nitidulidae</taxon>
        <taxon>Meligethinae</taxon>
        <taxon>Brassicogethes</taxon>
    </lineage>
</organism>
<evidence type="ECO:0000256" key="6">
    <source>
        <dbReference type="SAM" id="MobiDB-lite"/>
    </source>
</evidence>
<keyword evidence="9" id="KW-1185">Reference proteome</keyword>
<dbReference type="GO" id="GO:0016926">
    <property type="term" value="P:protein desumoylation"/>
    <property type="evidence" value="ECO:0007669"/>
    <property type="project" value="TreeGrafter"/>
</dbReference>
<evidence type="ECO:0000256" key="4">
    <source>
        <dbReference type="ARBA" id="ARBA00022786"/>
    </source>
</evidence>
<feature type="region of interest" description="Disordered" evidence="6">
    <location>
        <begin position="472"/>
        <end position="513"/>
    </location>
</feature>
<dbReference type="Proteomes" id="UP001154078">
    <property type="component" value="Chromosome 5"/>
</dbReference>
<dbReference type="GO" id="GO:0006508">
    <property type="term" value="P:proteolysis"/>
    <property type="evidence" value="ECO:0007669"/>
    <property type="project" value="UniProtKB-KW"/>
</dbReference>
<dbReference type="InterPro" id="IPR003653">
    <property type="entry name" value="Peptidase_C48_C"/>
</dbReference>
<comment type="similarity">
    <text evidence="1">Belongs to the peptidase C48 family.</text>
</comment>
<evidence type="ECO:0000259" key="7">
    <source>
        <dbReference type="Pfam" id="PF02902"/>
    </source>
</evidence>
<accession>A0A9P0FJL4</accession>
<feature type="region of interest" description="Disordered" evidence="6">
    <location>
        <begin position="1002"/>
        <end position="1035"/>
    </location>
</feature>
<dbReference type="SUPFAM" id="SSF54001">
    <property type="entry name" value="Cysteine proteinases"/>
    <property type="match status" value="1"/>
</dbReference>
<evidence type="ECO:0000313" key="8">
    <source>
        <dbReference type="EMBL" id="CAH0556439.1"/>
    </source>
</evidence>
<evidence type="ECO:0000256" key="2">
    <source>
        <dbReference type="ARBA" id="ARBA00022553"/>
    </source>
</evidence>
<keyword evidence="4" id="KW-0833">Ubl conjugation pathway</keyword>